<feature type="transmembrane region" description="Helical" evidence="5">
    <location>
        <begin position="193"/>
        <end position="217"/>
    </location>
</feature>
<feature type="transmembrane region" description="Helical" evidence="5">
    <location>
        <begin position="40"/>
        <end position="56"/>
    </location>
</feature>
<keyword evidence="4 5" id="KW-0472">Membrane</keyword>
<keyword evidence="2 5" id="KW-0812">Transmembrane</keyword>
<sequence length="552" mass="63451">MFIFDFNWQIQNFLNQFWWQINFLLLVILVMLSYLAYKKPIYAIGLTIILLPTYLFRSKIYFLPFTFLELCIWITFLGWLINVIKNRRLKNGQANYYQWPIILISIAAAISIFISPDLRSAAGLWKAYFVEPILFFLVLINVAKTGNDKEIILWSLGISTLIISSLAILQKFSGFGIAESSWTSPNHRRVTSIFTSPNAVGLYLGPIVAVYLSWLISDIRLKAILANVAFIQKIILKLLIITLALLAVLFTVSQGTWFGLLAAIIFLAYFGWDKKWTAIVIAGLMIATLVIPTTRNKILPIVTFQDAAGQNRLELIQISRDYLMQGPKNFILGAGIFGLPQIHEQLRDPLKTEPLIYPHNIFLNFWLEIGLLGLIGFIWLTIRFFKEGFKRMTTDKWLEIGIMSAMVVIIIHGLVDVPYFKNDLAMLFWIIIGLITVNGQAHKKIHFWRKHTTAIILGDKTATWRLWDNKNLSAGDIVDFLETETQRKFATAKIINVIEKPMGQLTQEDKIGHEEFASDKEIYETFKKYYKKPVGRQTIVKIIRFQLINGKK</sequence>
<dbReference type="InterPro" id="IPR007016">
    <property type="entry name" value="O-antigen_ligase-rel_domated"/>
</dbReference>
<accession>A0A1G1Y061</accession>
<dbReference type="GO" id="GO:0016020">
    <property type="term" value="C:membrane"/>
    <property type="evidence" value="ECO:0007669"/>
    <property type="project" value="UniProtKB-SubCell"/>
</dbReference>
<feature type="transmembrane region" description="Helical" evidence="5">
    <location>
        <begin position="424"/>
        <end position="441"/>
    </location>
</feature>
<evidence type="ECO:0000256" key="1">
    <source>
        <dbReference type="ARBA" id="ARBA00004141"/>
    </source>
</evidence>
<evidence type="ECO:0000313" key="8">
    <source>
        <dbReference type="Proteomes" id="UP000176241"/>
    </source>
</evidence>
<protein>
    <recommendedName>
        <fullName evidence="6">ASCH domain-containing protein</fullName>
    </recommendedName>
</protein>
<dbReference type="Pfam" id="PF04932">
    <property type="entry name" value="Wzy_C"/>
    <property type="match status" value="1"/>
</dbReference>
<dbReference type="SMART" id="SM01022">
    <property type="entry name" value="ASCH"/>
    <property type="match status" value="1"/>
</dbReference>
<dbReference type="Pfam" id="PF04266">
    <property type="entry name" value="ASCH"/>
    <property type="match status" value="1"/>
</dbReference>
<evidence type="ECO:0000256" key="2">
    <source>
        <dbReference type="ARBA" id="ARBA00022692"/>
    </source>
</evidence>
<gene>
    <name evidence="7" type="ORF">A2731_03680</name>
</gene>
<feature type="transmembrane region" description="Helical" evidence="5">
    <location>
        <begin position="151"/>
        <end position="173"/>
    </location>
</feature>
<dbReference type="Gene3D" id="2.30.130.30">
    <property type="entry name" value="Hypothetical protein"/>
    <property type="match status" value="1"/>
</dbReference>
<dbReference type="SUPFAM" id="SSF88697">
    <property type="entry name" value="PUA domain-like"/>
    <property type="match status" value="1"/>
</dbReference>
<organism evidence="7 8">
    <name type="scientific">Candidatus Buchananbacteria bacterium RIFCSPHIGHO2_01_FULL_39_8</name>
    <dbReference type="NCBI Taxonomy" id="1797533"/>
    <lineage>
        <taxon>Bacteria</taxon>
        <taxon>Candidatus Buchananiibacteriota</taxon>
    </lineage>
</organism>
<dbReference type="Proteomes" id="UP000176241">
    <property type="component" value="Unassembled WGS sequence"/>
</dbReference>
<keyword evidence="3 5" id="KW-1133">Transmembrane helix</keyword>
<dbReference type="InterPro" id="IPR015947">
    <property type="entry name" value="PUA-like_sf"/>
</dbReference>
<feature type="transmembrane region" description="Helical" evidence="5">
    <location>
        <begin position="363"/>
        <end position="385"/>
    </location>
</feature>
<dbReference type="InterPro" id="IPR051533">
    <property type="entry name" value="WaaL-like"/>
</dbReference>
<dbReference type="PANTHER" id="PTHR37422:SF13">
    <property type="entry name" value="LIPOPOLYSACCHARIDE BIOSYNTHESIS PROTEIN PA4999-RELATED"/>
    <property type="match status" value="1"/>
</dbReference>
<feature type="transmembrane region" description="Helical" evidence="5">
    <location>
        <begin position="96"/>
        <end position="115"/>
    </location>
</feature>
<feature type="transmembrane region" description="Helical" evidence="5">
    <location>
        <begin position="17"/>
        <end position="35"/>
    </location>
</feature>
<evidence type="ECO:0000256" key="5">
    <source>
        <dbReference type="SAM" id="Phobius"/>
    </source>
</evidence>
<comment type="caution">
    <text evidence="7">The sequence shown here is derived from an EMBL/GenBank/DDBJ whole genome shotgun (WGS) entry which is preliminary data.</text>
</comment>
<proteinExistence type="predicted"/>
<dbReference type="EMBL" id="MHIC01000013">
    <property type="protein sequence ID" value="OGY45662.1"/>
    <property type="molecule type" value="Genomic_DNA"/>
</dbReference>
<dbReference type="AlphaFoldDB" id="A0A1G1Y061"/>
<evidence type="ECO:0000313" key="7">
    <source>
        <dbReference type="EMBL" id="OGY45662.1"/>
    </source>
</evidence>
<name>A0A1G1Y061_9BACT</name>
<feature type="transmembrane region" description="Helical" evidence="5">
    <location>
        <begin position="62"/>
        <end position="84"/>
    </location>
</feature>
<evidence type="ECO:0000256" key="3">
    <source>
        <dbReference type="ARBA" id="ARBA00022989"/>
    </source>
</evidence>
<feature type="transmembrane region" description="Helical" evidence="5">
    <location>
        <begin position="276"/>
        <end position="294"/>
    </location>
</feature>
<evidence type="ECO:0000259" key="6">
    <source>
        <dbReference type="SMART" id="SM01022"/>
    </source>
</evidence>
<feature type="transmembrane region" description="Helical" evidence="5">
    <location>
        <begin position="127"/>
        <end position="144"/>
    </location>
</feature>
<reference evidence="7 8" key="1">
    <citation type="journal article" date="2016" name="Nat. Commun.">
        <title>Thousands of microbial genomes shed light on interconnected biogeochemical processes in an aquifer system.</title>
        <authorList>
            <person name="Anantharaman K."/>
            <person name="Brown C.T."/>
            <person name="Hug L.A."/>
            <person name="Sharon I."/>
            <person name="Castelle C.J."/>
            <person name="Probst A.J."/>
            <person name="Thomas B.C."/>
            <person name="Singh A."/>
            <person name="Wilkins M.J."/>
            <person name="Karaoz U."/>
            <person name="Brodie E.L."/>
            <person name="Williams K.H."/>
            <person name="Hubbard S.S."/>
            <person name="Banfield J.F."/>
        </authorList>
    </citation>
    <scope>NUCLEOTIDE SEQUENCE [LARGE SCALE GENOMIC DNA]</scope>
</reference>
<feature type="transmembrane region" description="Helical" evidence="5">
    <location>
        <begin position="397"/>
        <end position="418"/>
    </location>
</feature>
<dbReference type="STRING" id="1797533.A2731_03680"/>
<feature type="transmembrane region" description="Helical" evidence="5">
    <location>
        <begin position="238"/>
        <end position="270"/>
    </location>
</feature>
<feature type="domain" description="ASCH" evidence="6">
    <location>
        <begin position="445"/>
        <end position="549"/>
    </location>
</feature>
<dbReference type="InterPro" id="IPR007374">
    <property type="entry name" value="ASCH_domain"/>
</dbReference>
<evidence type="ECO:0000256" key="4">
    <source>
        <dbReference type="ARBA" id="ARBA00023136"/>
    </source>
</evidence>
<dbReference type="PANTHER" id="PTHR37422">
    <property type="entry name" value="TEICHURONIC ACID BIOSYNTHESIS PROTEIN TUAE"/>
    <property type="match status" value="1"/>
</dbReference>
<comment type="subcellular location">
    <subcellularLocation>
        <location evidence="1">Membrane</location>
        <topology evidence="1">Multi-pass membrane protein</topology>
    </subcellularLocation>
</comment>